<dbReference type="Gene3D" id="3.40.462.20">
    <property type="match status" value="1"/>
</dbReference>
<feature type="signal peptide" evidence="3">
    <location>
        <begin position="1"/>
        <end position="18"/>
    </location>
</feature>
<feature type="domain" description="FAD-binding PCMH-type" evidence="4">
    <location>
        <begin position="123"/>
        <end position="299"/>
    </location>
</feature>
<feature type="chain" id="PRO_5024457722" evidence="3">
    <location>
        <begin position="19"/>
        <end position="575"/>
    </location>
</feature>
<protein>
    <submittedName>
        <fullName evidence="5">Isoamyl alcohol oxidase</fullName>
    </submittedName>
</protein>
<dbReference type="GO" id="GO:0016491">
    <property type="term" value="F:oxidoreductase activity"/>
    <property type="evidence" value="ECO:0007669"/>
    <property type="project" value="UniProtKB-KW"/>
</dbReference>
<organism evidence="5 6">
    <name type="scientific">Ceratobasidium theobromae</name>
    <dbReference type="NCBI Taxonomy" id="1582974"/>
    <lineage>
        <taxon>Eukaryota</taxon>
        <taxon>Fungi</taxon>
        <taxon>Dikarya</taxon>
        <taxon>Basidiomycota</taxon>
        <taxon>Agaricomycotina</taxon>
        <taxon>Agaricomycetes</taxon>
        <taxon>Cantharellales</taxon>
        <taxon>Ceratobasidiaceae</taxon>
        <taxon>Ceratobasidium</taxon>
    </lineage>
</organism>
<evidence type="ECO:0000259" key="4">
    <source>
        <dbReference type="PROSITE" id="PS51387"/>
    </source>
</evidence>
<dbReference type="Pfam" id="PF01565">
    <property type="entry name" value="FAD_binding_4"/>
    <property type="match status" value="1"/>
</dbReference>
<gene>
    <name evidence="5" type="ORF">CTheo_7430</name>
</gene>
<dbReference type="EMBL" id="SSOP01000313">
    <property type="protein sequence ID" value="KAB5589130.1"/>
    <property type="molecule type" value="Genomic_DNA"/>
</dbReference>
<dbReference type="InterPro" id="IPR016166">
    <property type="entry name" value="FAD-bd_PCMH"/>
</dbReference>
<evidence type="ECO:0000256" key="2">
    <source>
        <dbReference type="ARBA" id="ARBA00023002"/>
    </source>
</evidence>
<evidence type="ECO:0000256" key="1">
    <source>
        <dbReference type="ARBA" id="ARBA00005466"/>
    </source>
</evidence>
<comment type="similarity">
    <text evidence="1">Belongs to the oxygen-dependent FAD-linked oxidoreductase family.</text>
</comment>
<dbReference type="PANTHER" id="PTHR13878">
    <property type="entry name" value="GULONOLACTONE OXIDASE"/>
    <property type="match status" value="1"/>
</dbReference>
<sequence>MPRPILLALVLLGRLAHATSPYDLSAAEWTALNATVGGRLARGVPLSRACYSQVGANVTDPAPGADCTTVQSKYGLDSFRVGIFGSTMSTQWETCQKTHQGCLLDPDHPDNATIFSPPRVCDQGSVSPYYIAVKTAADVTQAFAFSKRTGVSLAITNTGHDYAGRSSAPDTLALWINYTASFVPEGCSVDGVPALTYGAGQDMESLFLFAEANNITFIGGSAKTVGAAGGWVQGGGHSVFSNVYGLGADRALQFRVVTPDGRSRTANACQNADLFWALRGGGGGTFGVVLEVTSQVVPNKVSSVSLRWDMTPTPENVKNLMTIVVNNSLRWAQEGWGGYIYSTTSLLANPRLNATQAATSLKPLTDFLKSAPDGAGGSAGSGAQAQWSQHTSFLPLFSTILSGTTFSSPKNRAIASRLIPQTLFQSNSSDLLDAVMRSISLSSGQLALYLTTPYSYQVPNTQQGLTSVTPAWRGAVWHAYVVSYWNWEDGTDAAKNAYIKSNSAISPFRALTPGGGAYQNEADVYEPNAQDSFWGSSNYAQLLAIKQKYDPDGLLDCWHCVGWKGKNTTIASCYF</sequence>
<dbReference type="GO" id="GO:0071949">
    <property type="term" value="F:FAD binding"/>
    <property type="evidence" value="ECO:0007669"/>
    <property type="project" value="InterPro"/>
</dbReference>
<dbReference type="InterPro" id="IPR016169">
    <property type="entry name" value="FAD-bd_PCMH_sub2"/>
</dbReference>
<comment type="caution">
    <text evidence="5">The sequence shown here is derived from an EMBL/GenBank/DDBJ whole genome shotgun (WGS) entry which is preliminary data.</text>
</comment>
<dbReference type="InterPro" id="IPR012951">
    <property type="entry name" value="BBE"/>
</dbReference>
<dbReference type="SUPFAM" id="SSF56176">
    <property type="entry name" value="FAD-binding/transporter-associated domain-like"/>
    <property type="match status" value="1"/>
</dbReference>
<dbReference type="PANTHER" id="PTHR13878:SF91">
    <property type="entry name" value="FAD BINDING DOMAIN PROTEIN (AFU_ORTHOLOGUE AFUA_6G12070)-RELATED"/>
    <property type="match status" value="1"/>
</dbReference>
<dbReference type="InterPro" id="IPR006094">
    <property type="entry name" value="Oxid_FAD_bind_N"/>
</dbReference>
<evidence type="ECO:0000256" key="3">
    <source>
        <dbReference type="SAM" id="SignalP"/>
    </source>
</evidence>
<dbReference type="InterPro" id="IPR050432">
    <property type="entry name" value="FAD-linked_Oxidoreductases_BP"/>
</dbReference>
<accession>A0A5N5QBH5</accession>
<dbReference type="Pfam" id="PF08031">
    <property type="entry name" value="BBE"/>
    <property type="match status" value="1"/>
</dbReference>
<dbReference type="InterPro" id="IPR036318">
    <property type="entry name" value="FAD-bd_PCMH-like_sf"/>
</dbReference>
<dbReference type="OrthoDB" id="9983560at2759"/>
<dbReference type="Gene3D" id="3.30.465.10">
    <property type="match status" value="1"/>
</dbReference>
<keyword evidence="3" id="KW-0732">Signal</keyword>
<dbReference type="PROSITE" id="PS51387">
    <property type="entry name" value="FAD_PCMH"/>
    <property type="match status" value="1"/>
</dbReference>
<reference evidence="5 6" key="1">
    <citation type="journal article" date="2019" name="Fungal Biol. Biotechnol.">
        <title>Draft genome sequence of fastidious pathogen Ceratobasidium theobromae, which causes vascular-streak dieback in Theobroma cacao.</title>
        <authorList>
            <person name="Ali S.S."/>
            <person name="Asman A."/>
            <person name="Shao J."/>
            <person name="Firmansyah A.P."/>
            <person name="Susilo A.W."/>
            <person name="Rosmana A."/>
            <person name="McMahon P."/>
            <person name="Junaid M."/>
            <person name="Guest D."/>
            <person name="Kheng T.Y."/>
            <person name="Meinhardt L.W."/>
            <person name="Bailey B.A."/>
        </authorList>
    </citation>
    <scope>NUCLEOTIDE SEQUENCE [LARGE SCALE GENOMIC DNA]</scope>
    <source>
        <strain evidence="5 6">CT2</strain>
    </source>
</reference>
<proteinExistence type="inferred from homology"/>
<dbReference type="Proteomes" id="UP000383932">
    <property type="component" value="Unassembled WGS sequence"/>
</dbReference>
<name>A0A5N5QBH5_9AGAM</name>
<keyword evidence="6" id="KW-1185">Reference proteome</keyword>
<keyword evidence="2" id="KW-0560">Oxidoreductase</keyword>
<evidence type="ECO:0000313" key="5">
    <source>
        <dbReference type="EMBL" id="KAB5589130.1"/>
    </source>
</evidence>
<evidence type="ECO:0000313" key="6">
    <source>
        <dbReference type="Proteomes" id="UP000383932"/>
    </source>
</evidence>
<dbReference type="AlphaFoldDB" id="A0A5N5QBH5"/>